<dbReference type="RefSeq" id="WP_389219973.1">
    <property type="nucleotide sequence ID" value="NZ_JBIACJ010000006.1"/>
</dbReference>
<keyword evidence="8" id="KW-1185">Reference proteome</keyword>
<evidence type="ECO:0000256" key="1">
    <source>
        <dbReference type="ARBA" id="ARBA00004141"/>
    </source>
</evidence>
<feature type="transmembrane region" description="Helical" evidence="5">
    <location>
        <begin position="627"/>
        <end position="646"/>
    </location>
</feature>
<keyword evidence="4 5" id="KW-0472">Membrane</keyword>
<feature type="transmembrane region" description="Helical" evidence="5">
    <location>
        <begin position="529"/>
        <end position="548"/>
    </location>
</feature>
<evidence type="ECO:0000256" key="4">
    <source>
        <dbReference type="ARBA" id="ARBA00023136"/>
    </source>
</evidence>
<feature type="transmembrane region" description="Helical" evidence="5">
    <location>
        <begin position="599"/>
        <end position="621"/>
    </location>
</feature>
<sequence>MKNIWRIYTNDLKKTGTNWVAASLIGGLILLPSLYAWFNIQASIDPYGNTRNILVGVVNDDDGAEVKGMIFNAGDEIVKELRKNQDLGWQFIDKDSGLEKVKRGDYFATIIIPEDFSRSLATVVNEQQRQAKVEYYENDKKNAIAPKITSKGASAIAGKVSSKFVGTVNGVIFDLFNQIGIELENKLPDIKHFEEFVLNLQSKLPEVKELLSQSLTYADKADNILNDVQQSIPEVNTIVSKGISIVDNTNQFIMDAESEIDSIAPTIQEDIRSLQRVTQSLQTKANQIQSVNIDPQQLQEFLVETEPLLKRGEEITGKIQNKLVKLLSLTKNGNLNEVAKNKLDPFVKSLDQVRNDLIKAQAISAELQQLIEYGESPAKSLQESFSNLIININDKVEPFIKDYSNGIEPFLTEEVLKTKQILQDGRKTLTDFATILPAVQEGLKSTVNGVHKGEEILKDANRQFPIIEQKVGAVVDIIQKMKKETNINELIELLQNDPNAESNFLANPVKIETNLLYPLPNYGSGMNPFYTVLAIWVGCLLLISLLSVDPTHSKEYSSHAIYFGRLLTFMTFSFLQTLIVTLGDIFVLKDIYIARPGWFLLFGLFSSFVFILIVFTLVSIFGNVGKAMAIVLLVLQIAGAGGTYPVQLIPKFFQMINPFLPFTYAIDLMREAVGGIVWENVQTDIICLFIFAAIAIVLGVFLKEPINRITYKLKKKSLESGLIH</sequence>
<accession>A0ABW6K1I6</accession>
<dbReference type="Gene3D" id="3.40.1710.10">
    <property type="entry name" value="abc type-2 transporter like domain"/>
    <property type="match status" value="1"/>
</dbReference>
<evidence type="ECO:0000256" key="3">
    <source>
        <dbReference type="ARBA" id="ARBA00022989"/>
    </source>
</evidence>
<dbReference type="PANTHER" id="PTHR43077:SF10">
    <property type="entry name" value="TRANSPORT PERMEASE PROTEIN"/>
    <property type="match status" value="1"/>
</dbReference>
<dbReference type="InterPro" id="IPR017500">
    <property type="entry name" value="Phage_infect_YhgE_N"/>
</dbReference>
<keyword evidence="2 5" id="KW-0812">Transmembrane</keyword>
<dbReference type="Pfam" id="PF12698">
    <property type="entry name" value="ABC2_membrane_3"/>
    <property type="match status" value="1"/>
</dbReference>
<name>A0ABW6K1I6_9BACI</name>
<dbReference type="EMBL" id="JBIACJ010000006">
    <property type="protein sequence ID" value="MFE8697175.1"/>
    <property type="molecule type" value="Genomic_DNA"/>
</dbReference>
<feature type="domain" description="ABC-2 type transporter transmembrane" evidence="6">
    <location>
        <begin position="479"/>
        <end position="700"/>
    </location>
</feature>
<gene>
    <name evidence="7" type="ORF">ACFYKT_12595</name>
</gene>
<feature type="transmembrane region" description="Helical" evidence="5">
    <location>
        <begin position="560"/>
        <end position="587"/>
    </location>
</feature>
<keyword evidence="3 5" id="KW-1133">Transmembrane helix</keyword>
<evidence type="ECO:0000313" key="7">
    <source>
        <dbReference type="EMBL" id="MFE8697175.1"/>
    </source>
</evidence>
<evidence type="ECO:0000313" key="8">
    <source>
        <dbReference type="Proteomes" id="UP001601058"/>
    </source>
</evidence>
<comment type="subcellular location">
    <subcellularLocation>
        <location evidence="1">Membrane</location>
        <topology evidence="1">Multi-pass membrane protein</topology>
    </subcellularLocation>
</comment>
<proteinExistence type="predicted"/>
<evidence type="ECO:0000256" key="2">
    <source>
        <dbReference type="ARBA" id="ARBA00022692"/>
    </source>
</evidence>
<dbReference type="InterPro" id="IPR017501">
    <property type="entry name" value="Phage_infect_YhgE_C"/>
</dbReference>
<organism evidence="7 8">
    <name type="scientific">Cytobacillus mangrovibacter</name>
    <dbReference type="NCBI Taxonomy" id="3299024"/>
    <lineage>
        <taxon>Bacteria</taxon>
        <taxon>Bacillati</taxon>
        <taxon>Bacillota</taxon>
        <taxon>Bacilli</taxon>
        <taxon>Bacillales</taxon>
        <taxon>Bacillaceae</taxon>
        <taxon>Cytobacillus</taxon>
    </lineage>
</organism>
<feature type="transmembrane region" description="Helical" evidence="5">
    <location>
        <begin position="20"/>
        <end position="38"/>
    </location>
</feature>
<dbReference type="NCBIfam" id="TIGR03061">
    <property type="entry name" value="pip_yhgE_Nterm"/>
    <property type="match status" value="1"/>
</dbReference>
<dbReference type="NCBIfam" id="TIGR03062">
    <property type="entry name" value="pip_yhgE_Cterm"/>
    <property type="match status" value="1"/>
</dbReference>
<dbReference type="PANTHER" id="PTHR43077">
    <property type="entry name" value="TRANSPORT PERMEASE YVFS-RELATED"/>
    <property type="match status" value="1"/>
</dbReference>
<comment type="caution">
    <text evidence="7">The sequence shown here is derived from an EMBL/GenBank/DDBJ whole genome shotgun (WGS) entry which is preliminary data.</text>
</comment>
<feature type="transmembrane region" description="Helical" evidence="5">
    <location>
        <begin position="683"/>
        <end position="702"/>
    </location>
</feature>
<dbReference type="InterPro" id="IPR051328">
    <property type="entry name" value="T7SS_ABC-Transporter"/>
</dbReference>
<reference evidence="7 8" key="1">
    <citation type="submission" date="2024-08" db="EMBL/GenBank/DDBJ databases">
        <title>Two novel Cytobacillus novel species.</title>
        <authorList>
            <person name="Liu G."/>
        </authorList>
    </citation>
    <scope>NUCLEOTIDE SEQUENCE [LARGE SCALE GENOMIC DNA]</scope>
    <source>
        <strain evidence="7 8">FJAT-53684</strain>
    </source>
</reference>
<dbReference type="Proteomes" id="UP001601058">
    <property type="component" value="Unassembled WGS sequence"/>
</dbReference>
<dbReference type="InterPro" id="IPR013525">
    <property type="entry name" value="ABC2_TM"/>
</dbReference>
<protein>
    <submittedName>
        <fullName evidence="7">YhgE/Pip family protein</fullName>
    </submittedName>
</protein>
<evidence type="ECO:0000256" key="5">
    <source>
        <dbReference type="SAM" id="Phobius"/>
    </source>
</evidence>
<evidence type="ECO:0000259" key="6">
    <source>
        <dbReference type="Pfam" id="PF12698"/>
    </source>
</evidence>
<dbReference type="SUPFAM" id="SSF58104">
    <property type="entry name" value="Methyl-accepting chemotaxis protein (MCP) signaling domain"/>
    <property type="match status" value="1"/>
</dbReference>